<dbReference type="RefSeq" id="WP_311366193.1">
    <property type="nucleotide sequence ID" value="NZ_JAVRIC010000026.1"/>
</dbReference>
<evidence type="ECO:0000256" key="5">
    <source>
        <dbReference type="ARBA" id="ARBA00022840"/>
    </source>
</evidence>
<dbReference type="InterPro" id="IPR013701">
    <property type="entry name" value="Lhr-like_DEAD/DEAH_assoc"/>
</dbReference>
<evidence type="ECO:0000259" key="10">
    <source>
        <dbReference type="PROSITE" id="PS51192"/>
    </source>
</evidence>
<keyword evidence="1" id="KW-0547">Nucleotide-binding</keyword>
<dbReference type="Gene3D" id="3.40.50.300">
    <property type="entry name" value="P-loop containing nucleotide triphosphate hydrolases"/>
    <property type="match status" value="2"/>
</dbReference>
<keyword evidence="13" id="KW-1185">Reference proteome</keyword>
<evidence type="ECO:0000313" key="13">
    <source>
        <dbReference type="Proteomes" id="UP001254608"/>
    </source>
</evidence>
<dbReference type="SMART" id="SM00490">
    <property type="entry name" value="HELICc"/>
    <property type="match status" value="1"/>
</dbReference>
<dbReference type="InterPro" id="IPR055367">
    <property type="entry name" value="WH4_Lhr"/>
</dbReference>
<sequence length="1482" mass="163640">MQTRFDFRPVAADSGEPFHPAVSRWLETRFGQPTEAQARAWPVTSQHRNALIAAPTGSGKTLAAFLSAINDLIVEGQQQTLRNEVYVLYVSPLKALSNDIQKNLQEPLAGIREQLRELGYPDVAISDGVRTGDTPQVERERMRRCPPQILVTTPESLFILLTSDSGRKMFGSLRTIIVDELHAVAGSKRGAHLMLSLERLVALCPQTPTRIGLSATVKPLGAMADFLMGGAGLPSPSGRRAGDEGQAPERSAEPQSAPRALTTIIDAGHIRERDLALEIPESPLTAVMATEVWGEIYDRLATLIAEHRTTLIFVNQRRVAERVSRHLAERLGEEHVSAHHGSLAKEHRLKAEQRLKAGRLKALVATSSLELGIDIGDIDLVCQLGSPRAINAFLQRVGRAGHAIGAIPKGRLFPLALDDLLESTALLHAIERGELDRIRVPEAPLDALAQQVVAEVSCQEWALDALYQRLRRARPYQALSLQRFEQIVQMLAEGYATRRGRRGAYIHYDAVNRMLRPRRGARLTAVTNAGVIPDQFDHEVLLLPEGHRIGSIGEDFAFEAIPGDIFQLGNASYRFARVETGKVLVEDAHGLPPTIPFWLGEGLGRTDELSAAVSGLSETAVEKLADGADVCLQWLRDDIGMPLAAAEQLTAYLAASWTALGSLPSERTIIFERFFDDVGDTHLVIHSPYGSRVNRAWGLALRKRFCRQFNFELQASALDDSIVLSLGPTHSFPLEDVLAFLKSATVRDVLIQALLDAPMFGTRWRWVATVALAIRRMNGNKRVPPQFQRSDAEDLLTVVFPDQVACAENLAGPREVPDHPLVHQTLDDCLHEVMDIDGLERLLARIEANEVRIVCRDLASPSPLAHAIINAKPYAFLDDGEAEERRTRAISTRPLMDLRTAADIGRLDPQAIELVRSEARPEIGNTDELHDAMLSFGFLSDSDLDGAGEVSSRLRELYRQRRATRLQVPGGAALHVAAERLHEFIAVFPQAVWQPSIDPVVREPIDPGDALREIIRNRMELLGPVTEAALAETLGLKPSVVQIALLQLEGEGAVMRGAMSSPAAREWCDRRLLARIHRYTRDTRRAEIRTVPPTQFLRFLFRWHGLAQGEGASDERREGSTALLVVLKQLEGYPAPAAAWEEDILPARIADYMPYMLDNHCAAGRIAWARPAPAGGDEAKRKAGPIRTTPIVLSERETLMHWQQAGHTPDEEAPLSSRAQRVLDELRTHGASFHSDLLQDCGLIGSELENALGELVSQGLVTCDSFVGLRALVMPAEKRNRLRRRTLRNSVNLDEAGRWSLTRRRRAPVDDGTALAAPHVEHIARVLLHRYGVVFRKLLEREDGLPPWRELYYVYRRLEARGEIRGGRFVSGFSGEQFALPEAASTLRQLPEVPEHGAGVEHVSISAADPLNLVGILTPGDRLARLPGNRVLFENGVPVAVQAGGEVRVLKPMDAAQEWELHTLLVRRARAGGLSEPPRLPQ</sequence>
<feature type="domain" description="Helicase ATP-binding" evidence="10">
    <location>
        <begin position="41"/>
        <end position="235"/>
    </location>
</feature>
<organism evidence="12 13">
    <name type="scientific">Banduia mediterranea</name>
    <dbReference type="NCBI Taxonomy" id="3075609"/>
    <lineage>
        <taxon>Bacteria</taxon>
        <taxon>Pseudomonadati</taxon>
        <taxon>Pseudomonadota</taxon>
        <taxon>Gammaproteobacteria</taxon>
        <taxon>Nevskiales</taxon>
        <taxon>Algiphilaceae</taxon>
        <taxon>Banduia</taxon>
    </lineage>
</organism>
<dbReference type="PANTHER" id="PTHR47962">
    <property type="entry name" value="ATP-DEPENDENT HELICASE LHR-RELATED-RELATED"/>
    <property type="match status" value="1"/>
</dbReference>
<dbReference type="PROSITE" id="PS51194">
    <property type="entry name" value="HELICASE_CTER"/>
    <property type="match status" value="1"/>
</dbReference>
<keyword evidence="4 12" id="KW-0347">Helicase</keyword>
<reference evidence="12 13" key="1">
    <citation type="submission" date="2023-09" db="EMBL/GenBank/DDBJ databases">
        <authorList>
            <person name="Rey-Velasco X."/>
        </authorList>
    </citation>
    <scope>NUCLEOTIDE SEQUENCE [LARGE SCALE GENOMIC DNA]</scope>
    <source>
        <strain evidence="12 13">W345</strain>
    </source>
</reference>
<dbReference type="SUPFAM" id="SSF52540">
    <property type="entry name" value="P-loop containing nucleoside triphosphate hydrolases"/>
    <property type="match status" value="1"/>
</dbReference>
<dbReference type="Proteomes" id="UP001254608">
    <property type="component" value="Unassembled WGS sequence"/>
</dbReference>
<keyword evidence="5" id="KW-0067">ATP-binding</keyword>
<evidence type="ECO:0000256" key="3">
    <source>
        <dbReference type="ARBA" id="ARBA00022801"/>
    </source>
</evidence>
<evidence type="ECO:0000256" key="1">
    <source>
        <dbReference type="ARBA" id="ARBA00022741"/>
    </source>
</evidence>
<dbReference type="GO" id="GO:0016787">
    <property type="term" value="F:hydrolase activity"/>
    <property type="evidence" value="ECO:0007669"/>
    <property type="project" value="UniProtKB-KW"/>
</dbReference>
<evidence type="ECO:0000259" key="11">
    <source>
        <dbReference type="PROSITE" id="PS51194"/>
    </source>
</evidence>
<dbReference type="PANTHER" id="PTHR47962:SF5">
    <property type="entry name" value="ATP-DEPENDENT HELICASE LHR-RELATED"/>
    <property type="match status" value="1"/>
</dbReference>
<dbReference type="InterPro" id="IPR052511">
    <property type="entry name" value="ATP-dep_Helicase"/>
</dbReference>
<feature type="domain" description="Helicase C-terminal" evidence="11">
    <location>
        <begin position="295"/>
        <end position="451"/>
    </location>
</feature>
<gene>
    <name evidence="12" type="ORF">RM530_15635</name>
</gene>
<dbReference type="EMBL" id="JAVRIC010000026">
    <property type="protein sequence ID" value="MDT0498781.1"/>
    <property type="molecule type" value="Genomic_DNA"/>
</dbReference>
<dbReference type="Pfam" id="PF00270">
    <property type="entry name" value="DEAD"/>
    <property type="match status" value="1"/>
</dbReference>
<feature type="region of interest" description="Disordered" evidence="9">
    <location>
        <begin position="233"/>
        <end position="258"/>
    </location>
</feature>
<dbReference type="GO" id="GO:0004386">
    <property type="term" value="F:helicase activity"/>
    <property type="evidence" value="ECO:0007669"/>
    <property type="project" value="UniProtKB-KW"/>
</dbReference>
<evidence type="ECO:0000313" key="12">
    <source>
        <dbReference type="EMBL" id="MDT0498781.1"/>
    </source>
</evidence>
<keyword evidence="8" id="KW-0413">Isomerase</keyword>
<accession>A0ABU2WN60</accession>
<protein>
    <submittedName>
        <fullName evidence="12">DEAD/DEAH box helicase</fullName>
        <ecNumber evidence="12">3.6.4.-</ecNumber>
    </submittedName>
</protein>
<dbReference type="Pfam" id="PF23235">
    <property type="entry name" value="WHD_3rd_Lhr"/>
    <property type="match status" value="1"/>
</dbReference>
<dbReference type="Pfam" id="PF00271">
    <property type="entry name" value="Helicase_C"/>
    <property type="match status" value="1"/>
</dbReference>
<evidence type="ECO:0000256" key="8">
    <source>
        <dbReference type="ARBA" id="ARBA00023235"/>
    </source>
</evidence>
<keyword evidence="2" id="KW-0227">DNA damage</keyword>
<keyword evidence="7" id="KW-0234">DNA repair</keyword>
<evidence type="ECO:0000256" key="6">
    <source>
        <dbReference type="ARBA" id="ARBA00023125"/>
    </source>
</evidence>
<dbReference type="PROSITE" id="PS51192">
    <property type="entry name" value="HELICASE_ATP_BIND_1"/>
    <property type="match status" value="1"/>
</dbReference>
<dbReference type="Pfam" id="PF08494">
    <property type="entry name" value="DEAD_assoc"/>
    <property type="match status" value="1"/>
</dbReference>
<keyword evidence="3 12" id="KW-0378">Hydrolase</keyword>
<dbReference type="InterPro" id="IPR001650">
    <property type="entry name" value="Helicase_C-like"/>
</dbReference>
<dbReference type="EC" id="3.6.4.-" evidence="12"/>
<proteinExistence type="predicted"/>
<dbReference type="InterPro" id="IPR011545">
    <property type="entry name" value="DEAD/DEAH_box_helicase_dom"/>
</dbReference>
<comment type="caution">
    <text evidence="12">The sequence shown here is derived from an EMBL/GenBank/DDBJ whole genome shotgun (WGS) entry which is preliminary data.</text>
</comment>
<evidence type="ECO:0000256" key="9">
    <source>
        <dbReference type="SAM" id="MobiDB-lite"/>
    </source>
</evidence>
<evidence type="ECO:0000256" key="7">
    <source>
        <dbReference type="ARBA" id="ARBA00023204"/>
    </source>
</evidence>
<dbReference type="InterPro" id="IPR055368">
    <property type="entry name" value="WH3_Lhr"/>
</dbReference>
<dbReference type="InterPro" id="IPR045628">
    <property type="entry name" value="Lhr_WH_dom"/>
</dbReference>
<dbReference type="InterPro" id="IPR027417">
    <property type="entry name" value="P-loop_NTPase"/>
</dbReference>
<dbReference type="Pfam" id="PF23234">
    <property type="entry name" value="WHD_4th_Lhr"/>
    <property type="match status" value="1"/>
</dbReference>
<name>A0ABU2WN60_9GAMM</name>
<evidence type="ECO:0000256" key="2">
    <source>
        <dbReference type="ARBA" id="ARBA00022763"/>
    </source>
</evidence>
<dbReference type="CDD" id="cd18796">
    <property type="entry name" value="SF2_C_LHR"/>
    <property type="match status" value="1"/>
</dbReference>
<evidence type="ECO:0000256" key="4">
    <source>
        <dbReference type="ARBA" id="ARBA00022806"/>
    </source>
</evidence>
<dbReference type="InterPro" id="IPR014001">
    <property type="entry name" value="Helicase_ATP-bd"/>
</dbReference>
<dbReference type="SMART" id="SM00487">
    <property type="entry name" value="DEXDc"/>
    <property type="match status" value="1"/>
</dbReference>
<dbReference type="Pfam" id="PF19306">
    <property type="entry name" value="WHD_Lhr"/>
    <property type="match status" value="1"/>
</dbReference>
<keyword evidence="6" id="KW-0238">DNA-binding</keyword>